<keyword evidence="2" id="KW-1185">Reference proteome</keyword>
<dbReference type="EMBL" id="ANMO01000120">
    <property type="protein sequence ID" value="EMB16524.1"/>
    <property type="molecule type" value="Genomic_DNA"/>
</dbReference>
<evidence type="ECO:0000313" key="2">
    <source>
        <dbReference type="Proteomes" id="UP000011529"/>
    </source>
</evidence>
<dbReference type="PATRIC" id="fig|1263867.3.peg.3090"/>
<name>M2B2V3_9BACT</name>
<reference evidence="1" key="2">
    <citation type="journal article" date="2013" name="Mar. Genomics">
        <title>Expression of sulfatases in Rhodopirellula baltica and the diversity of sulfatases in the genus Rhodopirellula.</title>
        <authorList>
            <person name="Wegner C.E."/>
            <person name="Richter-Heitmann T."/>
            <person name="Klindworth A."/>
            <person name="Klockow C."/>
            <person name="Richter M."/>
            <person name="Achstetter T."/>
            <person name="Glockner F.O."/>
            <person name="Harder J."/>
        </authorList>
    </citation>
    <scope>NUCLEOTIDE SEQUENCE [LARGE SCALE GENOMIC DNA]</scope>
    <source>
        <strain evidence="1">6C</strain>
    </source>
</reference>
<dbReference type="Proteomes" id="UP000011529">
    <property type="component" value="Unassembled WGS sequence"/>
</dbReference>
<protein>
    <submittedName>
        <fullName evidence="1">Uncharacterized protein</fullName>
    </submittedName>
</protein>
<organism evidence="1 2">
    <name type="scientific">Rhodopirellula europaea 6C</name>
    <dbReference type="NCBI Taxonomy" id="1263867"/>
    <lineage>
        <taxon>Bacteria</taxon>
        <taxon>Pseudomonadati</taxon>
        <taxon>Planctomycetota</taxon>
        <taxon>Planctomycetia</taxon>
        <taxon>Pirellulales</taxon>
        <taxon>Pirellulaceae</taxon>
        <taxon>Rhodopirellula</taxon>
    </lineage>
</organism>
<accession>M2B2V3</accession>
<comment type="caution">
    <text evidence="1">The sequence shown here is derived from an EMBL/GenBank/DDBJ whole genome shotgun (WGS) entry which is preliminary data.</text>
</comment>
<sequence length="40" mass="4373">MPDLKPLYQIACLLISQIGTLVVLEKQQPTNDPKATSHAP</sequence>
<dbReference type="AlphaFoldDB" id="M2B2V3"/>
<proteinExistence type="predicted"/>
<evidence type="ECO:0000313" key="1">
    <source>
        <dbReference type="EMBL" id="EMB16524.1"/>
    </source>
</evidence>
<gene>
    <name evidence="1" type="ORF">RE6C_02889</name>
</gene>
<reference evidence="1" key="1">
    <citation type="submission" date="2012-11" db="EMBL/GenBank/DDBJ databases">
        <title>Permanent draft genomes of Rhodopirellula europaea strain SH398 and 6C.</title>
        <authorList>
            <person name="Richter M."/>
            <person name="Richter-Heitmann T."/>
            <person name="Frank C."/>
            <person name="Harder J."/>
            <person name="Glockner F.O."/>
        </authorList>
    </citation>
    <scope>NUCLEOTIDE SEQUENCE</scope>
    <source>
        <strain evidence="1">6C</strain>
    </source>
</reference>